<feature type="transmembrane region" description="Helical" evidence="8">
    <location>
        <begin position="81"/>
        <end position="100"/>
    </location>
</feature>
<feature type="transmembrane region" description="Helical" evidence="8">
    <location>
        <begin position="6"/>
        <end position="35"/>
    </location>
</feature>
<dbReference type="CDD" id="cd06261">
    <property type="entry name" value="TM_PBP2"/>
    <property type="match status" value="1"/>
</dbReference>
<dbReference type="GO" id="GO:0006865">
    <property type="term" value="P:amino acid transport"/>
    <property type="evidence" value="ECO:0007669"/>
    <property type="project" value="UniProtKB-KW"/>
</dbReference>
<dbReference type="OrthoDB" id="92598at2"/>
<protein>
    <submittedName>
        <fullName evidence="10">Inner membrane amino-acid ABC transporter permease protein YecS</fullName>
    </submittedName>
</protein>
<evidence type="ECO:0000256" key="8">
    <source>
        <dbReference type="RuleBase" id="RU363032"/>
    </source>
</evidence>
<keyword evidence="6 8" id="KW-1133">Transmembrane helix</keyword>
<dbReference type="GO" id="GO:0022857">
    <property type="term" value="F:transmembrane transporter activity"/>
    <property type="evidence" value="ECO:0007669"/>
    <property type="project" value="InterPro"/>
</dbReference>
<dbReference type="InterPro" id="IPR043429">
    <property type="entry name" value="ArtM/GltK/GlnP/TcyL/YhdX-like"/>
</dbReference>
<keyword evidence="3" id="KW-1003">Cell membrane</keyword>
<dbReference type="RefSeq" id="WP_045300478.1">
    <property type="nucleotide sequence ID" value="NZ_JYJA01000037.1"/>
</dbReference>
<dbReference type="EMBL" id="JYJA01000037">
    <property type="protein sequence ID" value="KJL41635.1"/>
    <property type="molecule type" value="Genomic_DNA"/>
</dbReference>
<keyword evidence="2 8" id="KW-0813">Transport</keyword>
<dbReference type="PROSITE" id="PS50928">
    <property type="entry name" value="ABC_TM1"/>
    <property type="match status" value="1"/>
</dbReference>
<evidence type="ECO:0000256" key="3">
    <source>
        <dbReference type="ARBA" id="ARBA00022475"/>
    </source>
</evidence>
<organism evidence="10 11">
    <name type="scientific">Microbacterium trichothecenolyticum</name>
    <name type="common">Aureobacterium trichothecenolyticum</name>
    <dbReference type="NCBI Taxonomy" id="69370"/>
    <lineage>
        <taxon>Bacteria</taxon>
        <taxon>Bacillati</taxon>
        <taxon>Actinomycetota</taxon>
        <taxon>Actinomycetes</taxon>
        <taxon>Micrococcales</taxon>
        <taxon>Microbacteriaceae</taxon>
        <taxon>Microbacterium</taxon>
    </lineage>
</organism>
<dbReference type="NCBIfam" id="TIGR01726">
    <property type="entry name" value="HEQRo_perm_3TM"/>
    <property type="match status" value="1"/>
</dbReference>
<dbReference type="Gene3D" id="1.10.3720.10">
    <property type="entry name" value="MetI-like"/>
    <property type="match status" value="1"/>
</dbReference>
<dbReference type="SUPFAM" id="SSF161098">
    <property type="entry name" value="MetI-like"/>
    <property type="match status" value="1"/>
</dbReference>
<keyword evidence="7 8" id="KW-0472">Membrane</keyword>
<keyword evidence="5" id="KW-0029">Amino-acid transport</keyword>
<comment type="subcellular location">
    <subcellularLocation>
        <location evidence="1 8">Cell membrane</location>
        <topology evidence="1 8">Multi-pass membrane protein</topology>
    </subcellularLocation>
</comment>
<proteinExistence type="inferred from homology"/>
<evidence type="ECO:0000256" key="2">
    <source>
        <dbReference type="ARBA" id="ARBA00022448"/>
    </source>
</evidence>
<dbReference type="GO" id="GO:0043190">
    <property type="term" value="C:ATP-binding cassette (ABC) transporter complex"/>
    <property type="evidence" value="ECO:0007669"/>
    <property type="project" value="InterPro"/>
</dbReference>
<gene>
    <name evidence="10" type="primary">yecS_2</name>
    <name evidence="10" type="ORF">RS82_02865</name>
</gene>
<evidence type="ECO:0000256" key="7">
    <source>
        <dbReference type="ARBA" id="ARBA00023136"/>
    </source>
</evidence>
<evidence type="ECO:0000256" key="5">
    <source>
        <dbReference type="ARBA" id="ARBA00022970"/>
    </source>
</evidence>
<dbReference type="PANTHER" id="PTHR30614">
    <property type="entry name" value="MEMBRANE COMPONENT OF AMINO ACID ABC TRANSPORTER"/>
    <property type="match status" value="1"/>
</dbReference>
<dbReference type="AlphaFoldDB" id="A0A0M2H581"/>
<name>A0A0M2H581_MICTR</name>
<keyword evidence="11" id="KW-1185">Reference proteome</keyword>
<sequence length="213" mass="22502">MQDALIAVLMGLPMTLLVTALAFVIGAIGGVPIMLGLRSKWAPLRATIRFVVDLIRGIPPIVWLFLIYFGVQIGSIRLDSLTAAVIGLGIISSAYLAEIYRGGFTTLPRGQGEAAAALGLGTRTTFGRILAPQALRTALPSITTLLLSLLKDSSIASTIGVADMVFAANMFARQNPATAGILPFFIAAAVYLIVSIPIAIAARRLDTRLRKAQ</sequence>
<dbReference type="PATRIC" id="fig|69370.6.peg.2912"/>
<dbReference type="InterPro" id="IPR010065">
    <property type="entry name" value="AA_ABC_transptr_permease_3TM"/>
</dbReference>
<comment type="similarity">
    <text evidence="8">Belongs to the binding-protein-dependent transport system permease family.</text>
</comment>
<dbReference type="PANTHER" id="PTHR30614:SF0">
    <property type="entry name" value="L-CYSTINE TRANSPORT SYSTEM PERMEASE PROTEIN TCYL"/>
    <property type="match status" value="1"/>
</dbReference>
<evidence type="ECO:0000313" key="11">
    <source>
        <dbReference type="Proteomes" id="UP000034098"/>
    </source>
</evidence>
<dbReference type="InterPro" id="IPR035906">
    <property type="entry name" value="MetI-like_sf"/>
</dbReference>
<dbReference type="InterPro" id="IPR000515">
    <property type="entry name" value="MetI-like"/>
</dbReference>
<evidence type="ECO:0000256" key="4">
    <source>
        <dbReference type="ARBA" id="ARBA00022692"/>
    </source>
</evidence>
<evidence type="ECO:0000259" key="9">
    <source>
        <dbReference type="PROSITE" id="PS50928"/>
    </source>
</evidence>
<comment type="caution">
    <text evidence="10">The sequence shown here is derived from an EMBL/GenBank/DDBJ whole genome shotgun (WGS) entry which is preliminary data.</text>
</comment>
<evidence type="ECO:0000256" key="1">
    <source>
        <dbReference type="ARBA" id="ARBA00004651"/>
    </source>
</evidence>
<evidence type="ECO:0000256" key="6">
    <source>
        <dbReference type="ARBA" id="ARBA00022989"/>
    </source>
</evidence>
<feature type="transmembrane region" description="Helical" evidence="8">
    <location>
        <begin position="178"/>
        <end position="202"/>
    </location>
</feature>
<feature type="domain" description="ABC transmembrane type-1" evidence="9">
    <location>
        <begin position="12"/>
        <end position="202"/>
    </location>
</feature>
<dbReference type="Proteomes" id="UP000034098">
    <property type="component" value="Unassembled WGS sequence"/>
</dbReference>
<keyword evidence="4 8" id="KW-0812">Transmembrane</keyword>
<feature type="transmembrane region" description="Helical" evidence="8">
    <location>
        <begin position="47"/>
        <end position="69"/>
    </location>
</feature>
<dbReference type="Pfam" id="PF00528">
    <property type="entry name" value="BPD_transp_1"/>
    <property type="match status" value="1"/>
</dbReference>
<evidence type="ECO:0000313" key="10">
    <source>
        <dbReference type="EMBL" id="KJL41635.1"/>
    </source>
</evidence>
<reference evidence="10 11" key="1">
    <citation type="submission" date="2015-02" db="EMBL/GenBank/DDBJ databases">
        <title>Draft genome sequences of ten Microbacterium spp. with emphasis on heavy metal contaminated environments.</title>
        <authorList>
            <person name="Corretto E."/>
        </authorList>
    </citation>
    <scope>NUCLEOTIDE SEQUENCE [LARGE SCALE GENOMIC DNA]</scope>
    <source>
        <strain evidence="10 11">DSM 8608</strain>
    </source>
</reference>
<accession>A0A0M2H581</accession>